<gene>
    <name evidence="3" type="ORF">PROFUN_01004</name>
</gene>
<protein>
    <submittedName>
        <fullName evidence="3">Tol biopolymer transport system periplasmic protein</fullName>
    </submittedName>
</protein>
<dbReference type="GO" id="GO:0008081">
    <property type="term" value="F:phosphoric diester hydrolase activity"/>
    <property type="evidence" value="ECO:0007669"/>
    <property type="project" value="InterPro"/>
</dbReference>
<accession>A0A2P6N4G6</accession>
<dbReference type="EMBL" id="MDYQ01000207">
    <property type="protein sequence ID" value="PRP78831.1"/>
    <property type="molecule type" value="Genomic_DNA"/>
</dbReference>
<sequence>MLPLLLICLIVPPALSIGTFSDHVRIKVSNSSCITAASNGTVYIDRCEGLPSIWEQYELNSNEASFVSGYASWLSLKQSGEALSQLSQSSDVIWTLEKMDDRVQLVQKSTGRTLSATNNILFGVEDGKTASSFTIQKLGLRKKKPLQEGQYLKSVMFRAHTSSILTISGSDVIQTQGSDDYSVFDVYSVPDDFTKVYLITAAATYLNVLEGKLTHTSSHISATWKLKTEKGKTDIYHTSSVRWVSANKNQLDVKMSPNSWEWEKFDLIPVPRQPLPKYQGTFIGAGLLTSWSGSYIGLQSDEIQFEQVQEKEKAIAWDVFTHGFVRPDGVTTAPLQYYFRHPKSLKYLSVEDNQLVLSRHVTPKSRWLLSSTNLLSHPASKSFLSASQNRSIRLVKKGSDWEQWKIRSVPSENLHVETNTWTSFLEDDALVTSLSIPGTHESYSLLGGHYLEDAKCQTMKPAEQLMQGVRMLHVNLREVKGQLYVYHHQGVYQRATVDHVLFDIKDFLSKFHREFVLLRIEEEHEADGPSSRFTSLLQTALKDFPPLCPFTSLDGVRVRDVRGRVVLLSSSNLNLGVKLPGKIVEQRSTEMKESEAVEHRWEAVRKSFSDTKDIEDTLHLNYVSAYRVNALDIIEDGPASFAEDLLGRTDTYVRETRAKTVGVVVMDFARTTTNEGIIRLNFGM</sequence>
<evidence type="ECO:0000259" key="2">
    <source>
        <dbReference type="Pfam" id="PF00388"/>
    </source>
</evidence>
<comment type="caution">
    <text evidence="3">The sequence shown here is derived from an EMBL/GenBank/DDBJ whole genome shotgun (WGS) entry which is preliminary data.</text>
</comment>
<dbReference type="Pfam" id="PF00388">
    <property type="entry name" value="PI-PLC-X"/>
    <property type="match status" value="1"/>
</dbReference>
<keyword evidence="1" id="KW-0732">Signal</keyword>
<dbReference type="InterPro" id="IPR017946">
    <property type="entry name" value="PLC-like_Pdiesterase_TIM-brl"/>
</dbReference>
<feature type="domain" description="Phosphatidylinositol-specific phospholipase C X" evidence="2">
    <location>
        <begin position="436"/>
        <end position="544"/>
    </location>
</feature>
<reference evidence="3 4" key="1">
    <citation type="journal article" date="2018" name="Genome Biol. Evol.">
        <title>Multiple Roots of Fruiting Body Formation in Amoebozoa.</title>
        <authorList>
            <person name="Hillmann F."/>
            <person name="Forbes G."/>
            <person name="Novohradska S."/>
            <person name="Ferling I."/>
            <person name="Riege K."/>
            <person name="Groth M."/>
            <person name="Westermann M."/>
            <person name="Marz M."/>
            <person name="Spaller T."/>
            <person name="Winckler T."/>
            <person name="Schaap P."/>
            <person name="Glockner G."/>
        </authorList>
    </citation>
    <scope>NUCLEOTIDE SEQUENCE [LARGE SCALE GENOMIC DNA]</scope>
    <source>
        <strain evidence="3 4">Jena</strain>
    </source>
</reference>
<proteinExistence type="predicted"/>
<evidence type="ECO:0000313" key="3">
    <source>
        <dbReference type="EMBL" id="PRP78831.1"/>
    </source>
</evidence>
<name>A0A2P6N4G6_9EUKA</name>
<dbReference type="Gene3D" id="3.20.20.190">
    <property type="entry name" value="Phosphatidylinositol (PI) phosphodiesterase"/>
    <property type="match status" value="1"/>
</dbReference>
<dbReference type="SUPFAM" id="SSF51695">
    <property type="entry name" value="PLC-like phosphodiesterases"/>
    <property type="match status" value="1"/>
</dbReference>
<dbReference type="InterPro" id="IPR000909">
    <property type="entry name" value="PLipase_C_PInositol-sp_X_dom"/>
</dbReference>
<feature type="chain" id="PRO_5015113372" evidence="1">
    <location>
        <begin position="17"/>
        <end position="684"/>
    </location>
</feature>
<dbReference type="GO" id="GO:0006629">
    <property type="term" value="P:lipid metabolic process"/>
    <property type="evidence" value="ECO:0007669"/>
    <property type="project" value="InterPro"/>
</dbReference>
<dbReference type="InterPro" id="IPR051057">
    <property type="entry name" value="PI-PLC_domain"/>
</dbReference>
<feature type="signal peptide" evidence="1">
    <location>
        <begin position="1"/>
        <end position="16"/>
    </location>
</feature>
<dbReference type="PROSITE" id="PS50007">
    <property type="entry name" value="PIPLC_X_DOMAIN"/>
    <property type="match status" value="1"/>
</dbReference>
<evidence type="ECO:0000313" key="4">
    <source>
        <dbReference type="Proteomes" id="UP000241769"/>
    </source>
</evidence>
<dbReference type="OrthoDB" id="1046782at2759"/>
<dbReference type="InParanoid" id="A0A2P6N4G6"/>
<dbReference type="PANTHER" id="PTHR13593">
    <property type="match status" value="1"/>
</dbReference>
<dbReference type="PANTHER" id="PTHR13593:SF113">
    <property type="entry name" value="SI:DKEY-266F7.9"/>
    <property type="match status" value="1"/>
</dbReference>
<organism evidence="3 4">
    <name type="scientific">Planoprotostelium fungivorum</name>
    <dbReference type="NCBI Taxonomy" id="1890364"/>
    <lineage>
        <taxon>Eukaryota</taxon>
        <taxon>Amoebozoa</taxon>
        <taxon>Evosea</taxon>
        <taxon>Variosea</taxon>
        <taxon>Cavosteliida</taxon>
        <taxon>Cavosteliaceae</taxon>
        <taxon>Planoprotostelium</taxon>
    </lineage>
</organism>
<evidence type="ECO:0000256" key="1">
    <source>
        <dbReference type="SAM" id="SignalP"/>
    </source>
</evidence>
<dbReference type="AlphaFoldDB" id="A0A2P6N4G6"/>
<dbReference type="Proteomes" id="UP000241769">
    <property type="component" value="Unassembled WGS sequence"/>
</dbReference>
<keyword evidence="4" id="KW-1185">Reference proteome</keyword>